<proteinExistence type="predicted"/>
<evidence type="ECO:0000313" key="2">
    <source>
        <dbReference type="EMBL" id="PWV99087.1"/>
    </source>
</evidence>
<feature type="signal peptide" evidence="1">
    <location>
        <begin position="1"/>
        <end position="21"/>
    </location>
</feature>
<feature type="chain" id="PRO_5016355123" evidence="1">
    <location>
        <begin position="22"/>
        <end position="248"/>
    </location>
</feature>
<comment type="caution">
    <text evidence="2">The sequence shown here is derived from an EMBL/GenBank/DDBJ whole genome shotgun (WGS) entry which is preliminary data.</text>
</comment>
<protein>
    <submittedName>
        <fullName evidence="2">Uncharacterized protein</fullName>
    </submittedName>
</protein>
<name>A0A317PIQ5_9HYPH</name>
<keyword evidence="3" id="KW-1185">Reference proteome</keyword>
<dbReference type="Proteomes" id="UP000246352">
    <property type="component" value="Unassembled WGS sequence"/>
</dbReference>
<reference evidence="2 3" key="1">
    <citation type="submission" date="2018-05" db="EMBL/GenBank/DDBJ databases">
        <title>Genomic Encyclopedia of Type Strains, Phase IV (KMG-IV): sequencing the most valuable type-strain genomes for metagenomic binning, comparative biology and taxonomic classification.</title>
        <authorList>
            <person name="Goeker M."/>
        </authorList>
    </citation>
    <scope>NUCLEOTIDE SEQUENCE [LARGE SCALE GENOMIC DNA]</scope>
    <source>
        <strain evidence="2 3">DSM 16791</strain>
    </source>
</reference>
<gene>
    <name evidence="2" type="ORF">DFR52_104379</name>
</gene>
<keyword evidence="1" id="KW-0732">Signal</keyword>
<organism evidence="2 3">
    <name type="scientific">Hoeflea marina</name>
    <dbReference type="NCBI Taxonomy" id="274592"/>
    <lineage>
        <taxon>Bacteria</taxon>
        <taxon>Pseudomonadati</taxon>
        <taxon>Pseudomonadota</taxon>
        <taxon>Alphaproteobacteria</taxon>
        <taxon>Hyphomicrobiales</taxon>
        <taxon>Rhizobiaceae</taxon>
        <taxon>Hoeflea</taxon>
    </lineage>
</organism>
<dbReference type="EMBL" id="QGTR01000004">
    <property type="protein sequence ID" value="PWV99087.1"/>
    <property type="molecule type" value="Genomic_DNA"/>
</dbReference>
<sequence length="248" mass="26277">MSVLKHIGLMAALMLPLPAAAACFDLGKAEPHELSGMLSHRIFAGPPNFEDVQTGDTPEPGYILKLEAPICLTGDEDFADPDFAFDEVQLVSTDATGEAMVALNEQRVQVTLATPIPAMTGHHHRPLVAWVTAIEPEDGAASEGDGGASTVEAFYLALGSGDGASAAGFVIPEKTAKGPFSAKALSRFYGGLPEKLWLIELRKTGPNRFAVRYRFRSSSGTCDGRATVTTVQRKGRSFIAGIRAENGC</sequence>
<dbReference type="AlphaFoldDB" id="A0A317PIQ5"/>
<evidence type="ECO:0000313" key="3">
    <source>
        <dbReference type="Proteomes" id="UP000246352"/>
    </source>
</evidence>
<accession>A0A317PIQ5</accession>
<evidence type="ECO:0000256" key="1">
    <source>
        <dbReference type="SAM" id="SignalP"/>
    </source>
</evidence>
<dbReference type="PROSITE" id="PS51257">
    <property type="entry name" value="PROKAR_LIPOPROTEIN"/>
    <property type="match status" value="1"/>
</dbReference>